<evidence type="ECO:0000259" key="3">
    <source>
        <dbReference type="Pfam" id="PF02036"/>
    </source>
</evidence>
<keyword evidence="2" id="KW-0175">Coiled coil</keyword>
<evidence type="ECO:0000313" key="4">
    <source>
        <dbReference type="EMBL" id="MDT0582516.1"/>
    </source>
</evidence>
<dbReference type="GO" id="GO:0005737">
    <property type="term" value="C:cytoplasm"/>
    <property type="evidence" value="ECO:0007669"/>
    <property type="project" value="UniProtKB-SubCell"/>
</dbReference>
<dbReference type="GO" id="GO:0006744">
    <property type="term" value="P:ubiquinone biosynthetic process"/>
    <property type="evidence" value="ECO:0007669"/>
    <property type="project" value="UniProtKB-UniRule"/>
</dbReference>
<keyword evidence="1" id="KW-0831">Ubiquinone biosynthesis</keyword>
<protein>
    <recommendedName>
        <fullName evidence="1">Ubiquinone biosynthesis accessory factor UbiJ</fullName>
    </recommendedName>
</protein>
<comment type="function">
    <text evidence="1">Required for ubiquinone (coenzyme Q) biosynthesis. Binds hydrophobic ubiquinone biosynthetic intermediates via its SCP2 domain and is essential for the stability of the Ubi complex. May constitute a docking platform where Ubi enzymes assemble and access their SCP2-bound polyprenyl substrates.</text>
</comment>
<dbReference type="PANTHER" id="PTHR38693">
    <property type="entry name" value="UBIQUINONE BIOSYNTHESIS PROTEIN UBIJ"/>
    <property type="match status" value="1"/>
</dbReference>
<dbReference type="HAMAP" id="MF_02215">
    <property type="entry name" value="UbiJ"/>
    <property type="match status" value="1"/>
</dbReference>
<dbReference type="RefSeq" id="WP_311361275.1">
    <property type="nucleotide sequence ID" value="NZ_JAVRIE010000002.1"/>
</dbReference>
<feature type="coiled-coil region" evidence="2">
    <location>
        <begin position="186"/>
        <end position="220"/>
    </location>
</feature>
<comment type="caution">
    <text evidence="4">The sequence shown here is derived from an EMBL/GenBank/DDBJ whole genome shotgun (WGS) entry which is preliminary data.</text>
</comment>
<sequence>MTSAIEFGINKLLSFDDESGLLLQPLIGKECTIQLHELPFPLIFHFYDNDGKKGVSVNSSVAQSKQAEGDQKTEKLTNEQCRISLSLFIVNELKDTSNITRLIREEKLDFDGNLQIAQNLSALFNGINIDIEEILSQHLGDLAAYHAVQTANSLGHFIKHNHKLAMNALSDALLDEKRLAVRPIMVENFIQEVSELRDGVARAEARLQRLEKQILITRSKQN</sequence>
<name>A0AAW8R2U9_9ALTE</name>
<dbReference type="Proteomes" id="UP001249020">
    <property type="component" value="Unassembled WGS sequence"/>
</dbReference>
<proteinExistence type="inferred from homology"/>
<dbReference type="PANTHER" id="PTHR38693:SF1">
    <property type="entry name" value="UBIQUINONE BIOSYNTHESIS ACCESSORY FACTOR UBIJ"/>
    <property type="match status" value="1"/>
</dbReference>
<dbReference type="EMBL" id="JAVRIE010000002">
    <property type="protein sequence ID" value="MDT0582516.1"/>
    <property type="molecule type" value="Genomic_DNA"/>
</dbReference>
<comment type="similarity">
    <text evidence="1">Belongs to the UbiJ family.</text>
</comment>
<evidence type="ECO:0000256" key="1">
    <source>
        <dbReference type="HAMAP-Rule" id="MF_02215"/>
    </source>
</evidence>
<dbReference type="InterPro" id="IPR003033">
    <property type="entry name" value="SCP2_sterol-bd_dom"/>
</dbReference>
<feature type="domain" description="SCP2" evidence="3">
    <location>
        <begin position="10"/>
        <end position="124"/>
    </location>
</feature>
<dbReference type="Pfam" id="PF02036">
    <property type="entry name" value="SCP2"/>
    <property type="match status" value="1"/>
</dbReference>
<evidence type="ECO:0000256" key="2">
    <source>
        <dbReference type="SAM" id="Coils"/>
    </source>
</evidence>
<evidence type="ECO:0000313" key="5">
    <source>
        <dbReference type="Proteomes" id="UP001249020"/>
    </source>
</evidence>
<keyword evidence="5" id="KW-1185">Reference proteome</keyword>
<comment type="pathway">
    <text evidence="1">Cofactor biosynthesis; ubiquinone biosynthesis.</text>
</comment>
<keyword evidence="1" id="KW-0963">Cytoplasm</keyword>
<accession>A0AAW8R2U9</accession>
<dbReference type="InterPro" id="IPR038989">
    <property type="entry name" value="UbiJ"/>
</dbReference>
<gene>
    <name evidence="1" type="primary">ubiJ</name>
    <name evidence="4" type="ORF">RM544_08185</name>
</gene>
<organism evidence="4 5">
    <name type="scientific">Brumicola blandensis</name>
    <dbReference type="NCBI Taxonomy" id="3075611"/>
    <lineage>
        <taxon>Bacteria</taxon>
        <taxon>Pseudomonadati</taxon>
        <taxon>Pseudomonadota</taxon>
        <taxon>Gammaproteobacteria</taxon>
        <taxon>Alteromonadales</taxon>
        <taxon>Alteromonadaceae</taxon>
        <taxon>Brumicola</taxon>
    </lineage>
</organism>
<reference evidence="4 5" key="1">
    <citation type="submission" date="2023-09" db="EMBL/GenBank/DDBJ databases">
        <authorList>
            <person name="Rey-Velasco X."/>
        </authorList>
    </citation>
    <scope>NUCLEOTIDE SEQUENCE [LARGE SCALE GENOMIC DNA]</scope>
    <source>
        <strain evidence="4 5">W409</strain>
    </source>
</reference>
<comment type="subcellular location">
    <subcellularLocation>
        <location evidence="1">Cytoplasm</location>
    </subcellularLocation>
</comment>
<dbReference type="AlphaFoldDB" id="A0AAW8R2U9"/>